<protein>
    <submittedName>
        <fullName evidence="2">Uncharacterized protein</fullName>
    </submittedName>
</protein>
<dbReference type="AlphaFoldDB" id="A0AAE2CK84"/>
<reference evidence="2" key="2">
    <citation type="journal article" date="2024" name="Plant">
        <title>Genomic evolution and insights into agronomic trait innovations of Sesamum species.</title>
        <authorList>
            <person name="Miao H."/>
            <person name="Wang L."/>
            <person name="Qu L."/>
            <person name="Liu H."/>
            <person name="Sun Y."/>
            <person name="Le M."/>
            <person name="Wang Q."/>
            <person name="Wei S."/>
            <person name="Zheng Y."/>
            <person name="Lin W."/>
            <person name="Duan Y."/>
            <person name="Cao H."/>
            <person name="Xiong S."/>
            <person name="Wang X."/>
            <person name="Wei L."/>
            <person name="Li C."/>
            <person name="Ma Q."/>
            <person name="Ju M."/>
            <person name="Zhao R."/>
            <person name="Li G."/>
            <person name="Mu C."/>
            <person name="Tian Q."/>
            <person name="Mei H."/>
            <person name="Zhang T."/>
            <person name="Gao T."/>
            <person name="Zhang H."/>
        </authorList>
    </citation>
    <scope>NUCLEOTIDE SEQUENCE</scope>
    <source>
        <strain evidence="2">3651</strain>
    </source>
</reference>
<feature type="compositionally biased region" description="Polar residues" evidence="1">
    <location>
        <begin position="16"/>
        <end position="34"/>
    </location>
</feature>
<accession>A0AAE2CK84</accession>
<evidence type="ECO:0000256" key="1">
    <source>
        <dbReference type="SAM" id="MobiDB-lite"/>
    </source>
</evidence>
<gene>
    <name evidence="2" type="ORF">Salat_1717700</name>
</gene>
<reference evidence="2" key="1">
    <citation type="submission" date="2020-06" db="EMBL/GenBank/DDBJ databases">
        <authorList>
            <person name="Li T."/>
            <person name="Hu X."/>
            <person name="Zhang T."/>
            <person name="Song X."/>
            <person name="Zhang H."/>
            <person name="Dai N."/>
            <person name="Sheng W."/>
            <person name="Hou X."/>
            <person name="Wei L."/>
        </authorList>
    </citation>
    <scope>NUCLEOTIDE SEQUENCE</scope>
    <source>
        <strain evidence="2">3651</strain>
        <tissue evidence="2">Leaf</tissue>
    </source>
</reference>
<evidence type="ECO:0000313" key="2">
    <source>
        <dbReference type="EMBL" id="KAK4425238.1"/>
    </source>
</evidence>
<feature type="compositionally biased region" description="Basic residues" evidence="1">
    <location>
        <begin position="35"/>
        <end position="49"/>
    </location>
</feature>
<keyword evidence="3" id="KW-1185">Reference proteome</keyword>
<organism evidence="2 3">
    <name type="scientific">Sesamum alatum</name>
    <dbReference type="NCBI Taxonomy" id="300844"/>
    <lineage>
        <taxon>Eukaryota</taxon>
        <taxon>Viridiplantae</taxon>
        <taxon>Streptophyta</taxon>
        <taxon>Embryophyta</taxon>
        <taxon>Tracheophyta</taxon>
        <taxon>Spermatophyta</taxon>
        <taxon>Magnoliopsida</taxon>
        <taxon>eudicotyledons</taxon>
        <taxon>Gunneridae</taxon>
        <taxon>Pentapetalae</taxon>
        <taxon>asterids</taxon>
        <taxon>lamiids</taxon>
        <taxon>Lamiales</taxon>
        <taxon>Pedaliaceae</taxon>
        <taxon>Sesamum</taxon>
    </lineage>
</organism>
<dbReference type="Proteomes" id="UP001293254">
    <property type="component" value="Unassembled WGS sequence"/>
</dbReference>
<sequence>MFAMTSARVGYVGNDNGATGNNQGHFEPNTTSTASHKKSNHSSRERKSHTIVQDGGLYKAVNTFCDSANQRLSKLSKKLFVDYDEAEKQSAVYDAVGKVPGIDLNDQILISDRLVENPTKMDLFFSLPEFARARMVSLMLNGKM</sequence>
<evidence type="ECO:0000313" key="3">
    <source>
        <dbReference type="Proteomes" id="UP001293254"/>
    </source>
</evidence>
<proteinExistence type="predicted"/>
<dbReference type="EMBL" id="JACGWO010000006">
    <property type="protein sequence ID" value="KAK4425238.1"/>
    <property type="molecule type" value="Genomic_DNA"/>
</dbReference>
<feature type="region of interest" description="Disordered" evidence="1">
    <location>
        <begin position="13"/>
        <end position="49"/>
    </location>
</feature>
<name>A0AAE2CK84_9LAMI</name>
<comment type="caution">
    <text evidence="2">The sequence shown here is derived from an EMBL/GenBank/DDBJ whole genome shotgun (WGS) entry which is preliminary data.</text>
</comment>